<sequence length="536" mass="59164">MEEGKMKKANPMKEVSPSMDPIFANSSGAFDKVQGHSGSSIDVASMGNDGNLVGTSSKIVAPEGAKGHGTFAAASTKAAASPQAAASQASFAEKLLGLDSNSTNVATSAELSLVCKTVVDPDAPIIETSDENSPHNIEDLEGSISLGSHDTESLYEDFEEEPMTYVSLFRDNREPSNGIKLEFFPPTGEKLDFSHLQVPTLIEIWGYCLVGHFSGRFPGLKAIFGMTKKWGVQVDVKTHSKGWVIFKFKSDEDRVKVLTEGPYVLYGKTMFLKALSDDFSFESEEFLKVPIWVKFPNLHLRLWRALEMGKIASQIGVPITTDKVTQEKTFTKYARVLIEVDVSKPPILDFPIIPPSGKEYIQRVLYETYPEYCYHCKEYGHNPFECKVLYPHLATTKIVANKGKGIEAAALKMGNKATGLDKGKGIAEDIDPPFKEVTRRKGNAKAKLHLATGVASTSNAMLLSLQLSSRSHNKLGEVHQRPMPSFQSLSYLTLGLVFLRSCWFLPLALSRGLVLNSQKNDINLWLFPRTKMEKRL</sequence>
<accession>A0A9P1EE59</accession>
<keyword evidence="3" id="KW-1185">Reference proteome</keyword>
<dbReference type="InterPro" id="IPR040256">
    <property type="entry name" value="At4g02000-like"/>
</dbReference>
<gene>
    <name evidence="2" type="ORF">CEURO_LOCUS14732</name>
</gene>
<evidence type="ECO:0000313" key="3">
    <source>
        <dbReference type="Proteomes" id="UP001152484"/>
    </source>
</evidence>
<feature type="domain" description="DUF4283" evidence="1">
    <location>
        <begin position="203"/>
        <end position="282"/>
    </location>
</feature>
<proteinExistence type="predicted"/>
<dbReference type="AlphaFoldDB" id="A0A9P1EE59"/>
<comment type="caution">
    <text evidence="2">The sequence shown here is derived from an EMBL/GenBank/DDBJ whole genome shotgun (WGS) entry which is preliminary data.</text>
</comment>
<evidence type="ECO:0000313" key="2">
    <source>
        <dbReference type="EMBL" id="CAH9100013.1"/>
    </source>
</evidence>
<dbReference type="PANTHER" id="PTHR31286:SF168">
    <property type="entry name" value="DUF4283 DOMAIN-CONTAINING PROTEIN"/>
    <property type="match status" value="1"/>
</dbReference>
<dbReference type="InterPro" id="IPR025558">
    <property type="entry name" value="DUF4283"/>
</dbReference>
<dbReference type="OrthoDB" id="962472at2759"/>
<reference evidence="2" key="1">
    <citation type="submission" date="2022-07" db="EMBL/GenBank/DDBJ databases">
        <authorList>
            <person name="Macas J."/>
            <person name="Novak P."/>
            <person name="Neumann P."/>
        </authorList>
    </citation>
    <scope>NUCLEOTIDE SEQUENCE</scope>
</reference>
<dbReference type="Pfam" id="PF14111">
    <property type="entry name" value="DUF4283"/>
    <property type="match status" value="1"/>
</dbReference>
<dbReference type="EMBL" id="CAMAPE010000038">
    <property type="protein sequence ID" value="CAH9100013.1"/>
    <property type="molecule type" value="Genomic_DNA"/>
</dbReference>
<evidence type="ECO:0000259" key="1">
    <source>
        <dbReference type="Pfam" id="PF14111"/>
    </source>
</evidence>
<dbReference type="PANTHER" id="PTHR31286">
    <property type="entry name" value="GLYCINE-RICH CELL WALL STRUCTURAL PROTEIN 1.8-LIKE"/>
    <property type="match status" value="1"/>
</dbReference>
<dbReference type="Proteomes" id="UP001152484">
    <property type="component" value="Unassembled WGS sequence"/>
</dbReference>
<organism evidence="2 3">
    <name type="scientific">Cuscuta europaea</name>
    <name type="common">European dodder</name>
    <dbReference type="NCBI Taxonomy" id="41803"/>
    <lineage>
        <taxon>Eukaryota</taxon>
        <taxon>Viridiplantae</taxon>
        <taxon>Streptophyta</taxon>
        <taxon>Embryophyta</taxon>
        <taxon>Tracheophyta</taxon>
        <taxon>Spermatophyta</taxon>
        <taxon>Magnoliopsida</taxon>
        <taxon>eudicotyledons</taxon>
        <taxon>Gunneridae</taxon>
        <taxon>Pentapetalae</taxon>
        <taxon>asterids</taxon>
        <taxon>lamiids</taxon>
        <taxon>Solanales</taxon>
        <taxon>Convolvulaceae</taxon>
        <taxon>Cuscuteae</taxon>
        <taxon>Cuscuta</taxon>
        <taxon>Cuscuta subgen. Cuscuta</taxon>
    </lineage>
</organism>
<protein>
    <recommendedName>
        <fullName evidence="1">DUF4283 domain-containing protein</fullName>
    </recommendedName>
</protein>
<name>A0A9P1EE59_CUSEU</name>